<accession>A0A5M9ZQ29</accession>
<name>A0A5M9ZQ29_9BIFI</name>
<gene>
    <name evidence="2" type="ORF">EMO91_02105</name>
</gene>
<dbReference type="EMBL" id="RZUH01000001">
    <property type="protein sequence ID" value="KAA8829777.1"/>
    <property type="molecule type" value="Genomic_DNA"/>
</dbReference>
<proteinExistence type="predicted"/>
<evidence type="ECO:0000256" key="1">
    <source>
        <dbReference type="SAM" id="MobiDB-lite"/>
    </source>
</evidence>
<organism evidence="2 3">
    <name type="scientific">Bifidobacterium myosotis</name>
    <dbReference type="NCBI Taxonomy" id="1630166"/>
    <lineage>
        <taxon>Bacteria</taxon>
        <taxon>Bacillati</taxon>
        <taxon>Actinomycetota</taxon>
        <taxon>Actinomycetes</taxon>
        <taxon>Bifidobacteriales</taxon>
        <taxon>Bifidobacteriaceae</taxon>
        <taxon>Bifidobacterium</taxon>
    </lineage>
</organism>
<feature type="region of interest" description="Disordered" evidence="1">
    <location>
        <begin position="88"/>
        <end position="109"/>
    </location>
</feature>
<sequence>MYFYFSDFWRETENLQKRMDVHMGIRRIYASKYADYRSAIFLGVFAALLTSSSAYRMPFFNKRRAHRDFIAPAAQPRVPYNRYVMNEPAAVGGDSDNGRRDGTGRGMYGACQQDRGCSEFQHD</sequence>
<dbReference type="RefSeq" id="WP_150378651.1">
    <property type="nucleotide sequence ID" value="NZ_RZUH01000001.1"/>
</dbReference>
<evidence type="ECO:0000313" key="2">
    <source>
        <dbReference type="EMBL" id="KAA8829777.1"/>
    </source>
</evidence>
<comment type="caution">
    <text evidence="2">The sequence shown here is derived from an EMBL/GenBank/DDBJ whole genome shotgun (WGS) entry which is preliminary data.</text>
</comment>
<dbReference type="Proteomes" id="UP000410049">
    <property type="component" value="Unassembled WGS sequence"/>
</dbReference>
<protein>
    <submittedName>
        <fullName evidence="2">Uncharacterized protein</fullName>
    </submittedName>
</protein>
<dbReference type="AlphaFoldDB" id="A0A5M9ZQ29"/>
<reference evidence="2 3" key="1">
    <citation type="journal article" date="2019" name="Syst. Appl. Microbiol.">
        <title>Characterization of Bifidobacterium species in feaces of the Egyptian fruit bat: Description of B. vespertilionis sp. nov. and B. rousetti sp. nov.</title>
        <authorList>
            <person name="Modesto M."/>
            <person name="Satti M."/>
            <person name="Watanabe K."/>
            <person name="Puglisi E."/>
            <person name="Morelli L."/>
            <person name="Huang C.-H."/>
            <person name="Liou J.-S."/>
            <person name="Miyashita M."/>
            <person name="Tamura T."/>
            <person name="Saito S."/>
            <person name="Mori K."/>
            <person name="Huang L."/>
            <person name="Sciavilla P."/>
            <person name="Sandri C."/>
            <person name="Spiezio C."/>
            <person name="Vitali F."/>
            <person name="Cavalieri D."/>
            <person name="Perpetuini G."/>
            <person name="Tofalo R."/>
            <person name="Bonetti A."/>
            <person name="Arita M."/>
            <person name="Mattarelli P."/>
        </authorList>
    </citation>
    <scope>NUCLEOTIDE SEQUENCE [LARGE SCALE GENOMIC DNA]</scope>
    <source>
        <strain evidence="2 3">RST17</strain>
    </source>
</reference>
<evidence type="ECO:0000313" key="3">
    <source>
        <dbReference type="Proteomes" id="UP000410049"/>
    </source>
</evidence>